<sequence>MSRSTKSASRSRSRSKSRSRSRSTSHSRSHSRSRSRKHRYSSRSRSRSRSHSPSYNRDKKYFRGYQNDREFRGYHRGFRRPDRGRGWGYFPRGRYQRGGRGYNNNNFRPNWKNFKQYNQYNQKQYQQQYQQQQNNSQGQSHSLQRRSGSSPHGRSHQSDRSSSLLSRHSQRSSSSSHSSPKCRPDLLLSSQNCKDVKVEHSVSKEAQKEGGGDGESVELAGVLEGDVEEFTGSGKTGGNWQGPTECNSSPKKISPLANSAVTVGQNSQPTNQSSPAPVNTNDTSNGAPSWQILCNSPSTKKPSNEGLDPMLLSFDFSSEEFLNGDKTAISIAFRKFLEEQNKKAKSAWENAKNTEANGVDMEQRKANSQTSAVNSKRMSRKLKEDIDEVSLNSFLKKSPFLPADGEQEMEIIIKPHPKSLHKDWHNGDESCKPKSKVTHSAQELFGKWQNATYSQVATGSNSDLDAMAEEIYLSQKQDKAATFAVVLSKRELAGKFEELSPDMSCKAKKRANSPSTSSPTPPPKRSSDREKFMDRGEDSPLMSSRKQETKFNVRMDFLGDNILAEERQLSQDLVQSSKDQEFRAIFQHVQAAPVQRSPSELFAQHIVSIVHHIKAQHFASPGTTLNERFTMYQRRAAEKEMMKPRKICPRRCVLFCFAQDGGEKMKGDSTDLRLDIERRKKYSTHERGYNQDQERNMGVSPDPSRERSVERYAKSHKRSKKSKKKRSRSSSSSSSESESQKDLSHQLQIHGRGWNRGNCHGNSNPVSMAVIPKSDDWDPEYTPKSKKYYLHDDRDSEAECKWVDNRGWGRGSFLRGRARFITCKATGGSNTSSPKWAHDKFQLNGEQVGIQDENAEQDREEGEIDEVNS</sequence>
<reference evidence="16" key="1">
    <citation type="submission" date="2025-08" db="UniProtKB">
        <authorList>
            <consortium name="Ensembl"/>
        </authorList>
    </citation>
    <scope>IDENTIFICATION</scope>
</reference>
<protein>
    <recommendedName>
        <fullName evidence="15">Btz domain-containing protein</fullName>
    </recommendedName>
</protein>
<evidence type="ECO:0000256" key="9">
    <source>
        <dbReference type="ARBA" id="ARBA00022845"/>
    </source>
</evidence>
<dbReference type="GO" id="GO:0006397">
    <property type="term" value="P:mRNA processing"/>
    <property type="evidence" value="ECO:0007669"/>
    <property type="project" value="UniProtKB-KW"/>
</dbReference>
<evidence type="ECO:0000256" key="6">
    <source>
        <dbReference type="ARBA" id="ARBA00022490"/>
    </source>
</evidence>
<dbReference type="GO" id="GO:0045944">
    <property type="term" value="P:positive regulation of transcription by RNA polymerase II"/>
    <property type="evidence" value="ECO:0007669"/>
    <property type="project" value="TreeGrafter"/>
</dbReference>
<dbReference type="Proteomes" id="UP000261600">
    <property type="component" value="Unplaced"/>
</dbReference>
<feature type="region of interest" description="Disordered" evidence="14">
    <location>
        <begin position="847"/>
        <end position="869"/>
    </location>
</feature>
<comment type="similarity">
    <text evidence="4">Belongs to the CASC3 family.</text>
</comment>
<dbReference type="GO" id="GO:0003729">
    <property type="term" value="F:mRNA binding"/>
    <property type="evidence" value="ECO:0007669"/>
    <property type="project" value="InterPro"/>
</dbReference>
<dbReference type="GO" id="GO:0008380">
    <property type="term" value="P:RNA splicing"/>
    <property type="evidence" value="ECO:0007669"/>
    <property type="project" value="UniProtKB-KW"/>
</dbReference>
<feature type="compositionally biased region" description="Polar residues" evidence="14">
    <location>
        <begin position="241"/>
        <end position="289"/>
    </location>
</feature>
<dbReference type="GO" id="GO:0006417">
    <property type="term" value="P:regulation of translation"/>
    <property type="evidence" value="ECO:0007669"/>
    <property type="project" value="UniProtKB-KW"/>
</dbReference>
<dbReference type="Pfam" id="PF09405">
    <property type="entry name" value="Btz"/>
    <property type="match status" value="1"/>
</dbReference>
<keyword evidence="13" id="KW-0539">Nucleus</keyword>
<evidence type="ECO:0000256" key="2">
    <source>
        <dbReference type="ARBA" id="ARBA00004496"/>
    </source>
</evidence>
<feature type="compositionally biased region" description="Low complexity" evidence="14">
    <location>
        <begin position="160"/>
        <end position="179"/>
    </location>
</feature>
<feature type="region of interest" description="Disordered" evidence="14">
    <location>
        <begin position="229"/>
        <end position="289"/>
    </location>
</feature>
<feature type="compositionally biased region" description="Basic and acidic residues" evidence="14">
    <location>
        <begin position="56"/>
        <end position="85"/>
    </location>
</feature>
<dbReference type="GO" id="GO:0003677">
    <property type="term" value="F:DNA binding"/>
    <property type="evidence" value="ECO:0007669"/>
    <property type="project" value="TreeGrafter"/>
</dbReference>
<dbReference type="PANTHER" id="PTHR15268:SF16">
    <property type="entry name" value="THYROID HORMONE RECEPTOR-ASSOCIATED PROTEIN 3"/>
    <property type="match status" value="1"/>
</dbReference>
<dbReference type="GO" id="GO:0005737">
    <property type="term" value="C:cytoplasm"/>
    <property type="evidence" value="ECO:0007669"/>
    <property type="project" value="UniProtKB-SubCell"/>
</dbReference>
<dbReference type="STRING" id="43700.ENSMALP00000017124"/>
<evidence type="ECO:0000256" key="3">
    <source>
        <dbReference type="ARBA" id="ARBA00006481"/>
    </source>
</evidence>
<proteinExistence type="inferred from homology"/>
<evidence type="ECO:0000259" key="15">
    <source>
        <dbReference type="Pfam" id="PF09405"/>
    </source>
</evidence>
<evidence type="ECO:0000256" key="12">
    <source>
        <dbReference type="ARBA" id="ARBA00023187"/>
    </source>
</evidence>
<evidence type="ECO:0000256" key="14">
    <source>
        <dbReference type="SAM" id="MobiDB-lite"/>
    </source>
</evidence>
<keyword evidence="8" id="KW-0509">mRNA transport</keyword>
<dbReference type="PANTHER" id="PTHR15268">
    <property type="entry name" value="THRAP3/BCLAF1"/>
    <property type="match status" value="1"/>
</dbReference>
<keyword evidence="12" id="KW-0508">mRNA splicing</keyword>
<feature type="compositionally biased region" description="Basic and acidic residues" evidence="14">
    <location>
        <begin position="525"/>
        <end position="538"/>
    </location>
</feature>
<evidence type="ECO:0000256" key="4">
    <source>
        <dbReference type="ARBA" id="ARBA00009548"/>
    </source>
</evidence>
<keyword evidence="11" id="KW-0866">Nonsense-mediated mRNA decay</keyword>
<dbReference type="AlphaFoldDB" id="A0A3Q3JDE0"/>
<dbReference type="Ensembl" id="ENSMALT00000017461.1">
    <property type="protein sequence ID" value="ENSMALP00000017124.1"/>
    <property type="gene ID" value="ENSMALG00000011980.1"/>
</dbReference>
<organism evidence="16 17">
    <name type="scientific">Monopterus albus</name>
    <name type="common">Swamp eel</name>
    <dbReference type="NCBI Taxonomy" id="43700"/>
    <lineage>
        <taxon>Eukaryota</taxon>
        <taxon>Metazoa</taxon>
        <taxon>Chordata</taxon>
        <taxon>Craniata</taxon>
        <taxon>Vertebrata</taxon>
        <taxon>Euteleostomi</taxon>
        <taxon>Actinopterygii</taxon>
        <taxon>Neopterygii</taxon>
        <taxon>Teleostei</taxon>
        <taxon>Neoteleostei</taxon>
        <taxon>Acanthomorphata</taxon>
        <taxon>Anabantaria</taxon>
        <taxon>Synbranchiformes</taxon>
        <taxon>Synbranchidae</taxon>
        <taxon>Monopterus</taxon>
    </lineage>
</organism>
<comment type="similarity">
    <text evidence="3">Belongs to the BCLAF1/THRAP3 family.</text>
</comment>
<evidence type="ECO:0000313" key="16">
    <source>
        <dbReference type="Ensembl" id="ENSMALP00000017124.1"/>
    </source>
</evidence>
<evidence type="ECO:0000256" key="1">
    <source>
        <dbReference type="ARBA" id="ARBA00004123"/>
    </source>
</evidence>
<feature type="region of interest" description="Disordered" evidence="14">
    <location>
        <begin position="1"/>
        <end position="187"/>
    </location>
</feature>
<keyword evidence="5" id="KW-0813">Transport</keyword>
<dbReference type="InterPro" id="IPR029199">
    <property type="entry name" value="THRAP3_BCLAF1"/>
</dbReference>
<evidence type="ECO:0000256" key="13">
    <source>
        <dbReference type="ARBA" id="ARBA00023242"/>
    </source>
</evidence>
<dbReference type="Pfam" id="PF15440">
    <property type="entry name" value="THRAP3_BCLAF1"/>
    <property type="match status" value="2"/>
</dbReference>
<evidence type="ECO:0000256" key="11">
    <source>
        <dbReference type="ARBA" id="ARBA00023161"/>
    </source>
</evidence>
<feature type="region of interest" description="Disordered" evidence="14">
    <location>
        <begin position="682"/>
        <end position="761"/>
    </location>
</feature>
<name>A0A3Q3JDE0_MONAL</name>
<feature type="domain" description="Btz" evidence="15">
    <location>
        <begin position="773"/>
        <end position="851"/>
    </location>
</feature>
<feature type="compositionally biased region" description="Low complexity" evidence="14">
    <location>
        <begin position="102"/>
        <end position="152"/>
    </location>
</feature>
<dbReference type="InterPro" id="IPR018545">
    <property type="entry name" value="Btz_dom"/>
</dbReference>
<evidence type="ECO:0000313" key="17">
    <source>
        <dbReference type="Proteomes" id="UP000261600"/>
    </source>
</evidence>
<dbReference type="GO" id="GO:0051028">
    <property type="term" value="P:mRNA transport"/>
    <property type="evidence" value="ECO:0007669"/>
    <property type="project" value="UniProtKB-KW"/>
</dbReference>
<feature type="compositionally biased region" description="Acidic residues" evidence="14">
    <location>
        <begin position="853"/>
        <end position="869"/>
    </location>
</feature>
<feature type="compositionally biased region" description="Basic and acidic residues" evidence="14">
    <location>
        <begin position="703"/>
        <end position="713"/>
    </location>
</feature>
<dbReference type="GO" id="GO:0003712">
    <property type="term" value="F:transcription coregulator activity"/>
    <property type="evidence" value="ECO:0007669"/>
    <property type="project" value="TreeGrafter"/>
</dbReference>
<feature type="compositionally biased region" description="Basic residues" evidence="14">
    <location>
        <begin position="9"/>
        <end position="50"/>
    </location>
</feature>
<keyword evidence="10" id="KW-0694">RNA-binding</keyword>
<dbReference type="GO" id="GO:0035145">
    <property type="term" value="C:exon-exon junction complex"/>
    <property type="evidence" value="ECO:0007669"/>
    <property type="project" value="InterPro"/>
</dbReference>
<keyword evidence="6" id="KW-0963">Cytoplasm</keyword>
<evidence type="ECO:0000256" key="7">
    <source>
        <dbReference type="ARBA" id="ARBA00022664"/>
    </source>
</evidence>
<comment type="subcellular location">
    <subcellularLocation>
        <location evidence="2">Cytoplasm</location>
    </subcellularLocation>
    <subcellularLocation>
        <location evidence="1">Nucleus</location>
    </subcellularLocation>
</comment>
<dbReference type="GO" id="GO:0016592">
    <property type="term" value="C:mediator complex"/>
    <property type="evidence" value="ECO:0007669"/>
    <property type="project" value="TreeGrafter"/>
</dbReference>
<evidence type="ECO:0000256" key="8">
    <source>
        <dbReference type="ARBA" id="ARBA00022816"/>
    </source>
</evidence>
<keyword evidence="17" id="KW-1185">Reference proteome</keyword>
<reference evidence="16" key="2">
    <citation type="submission" date="2025-09" db="UniProtKB">
        <authorList>
            <consortium name="Ensembl"/>
        </authorList>
    </citation>
    <scope>IDENTIFICATION</scope>
</reference>
<evidence type="ECO:0000256" key="10">
    <source>
        <dbReference type="ARBA" id="ARBA00022884"/>
    </source>
</evidence>
<feature type="compositionally biased region" description="Basic residues" evidence="14">
    <location>
        <begin position="714"/>
        <end position="728"/>
    </location>
</feature>
<dbReference type="GO" id="GO:0000184">
    <property type="term" value="P:nuclear-transcribed mRNA catabolic process, nonsense-mediated decay"/>
    <property type="evidence" value="ECO:0007669"/>
    <property type="project" value="UniProtKB-KW"/>
</dbReference>
<feature type="compositionally biased region" description="Basic and acidic residues" evidence="14">
    <location>
        <begin position="682"/>
        <end position="695"/>
    </location>
</feature>
<feature type="region of interest" description="Disordered" evidence="14">
    <location>
        <begin position="503"/>
        <end position="546"/>
    </location>
</feature>
<evidence type="ECO:0000256" key="5">
    <source>
        <dbReference type="ARBA" id="ARBA00022448"/>
    </source>
</evidence>
<keyword evidence="7" id="KW-0507">mRNA processing</keyword>
<keyword evidence="9" id="KW-0810">Translation regulation</keyword>
<accession>A0A3Q3JDE0</accession>